<dbReference type="Proteomes" id="UP000008068">
    <property type="component" value="Unassembled WGS sequence"/>
</dbReference>
<dbReference type="PANTHER" id="PTHR11461:SF211">
    <property type="entry name" value="GH10112P-RELATED"/>
    <property type="match status" value="1"/>
</dbReference>
<dbReference type="PANTHER" id="PTHR11461">
    <property type="entry name" value="SERINE PROTEASE INHIBITOR, SERPIN"/>
    <property type="match status" value="1"/>
</dbReference>
<dbReference type="SUPFAM" id="SSF56574">
    <property type="entry name" value="Serpins"/>
    <property type="match status" value="1"/>
</dbReference>
<protein>
    <recommendedName>
        <fullName evidence="2">Serpin domain-containing protein</fullName>
    </recommendedName>
</protein>
<dbReference type="InterPro" id="IPR023796">
    <property type="entry name" value="Serpin_dom"/>
</dbReference>
<dbReference type="Gene3D" id="2.30.39.10">
    <property type="entry name" value="Alpha-1-antitrypsin, domain 1"/>
    <property type="match status" value="1"/>
</dbReference>
<organism evidence="4">
    <name type="scientific">Caenorhabditis brenneri</name>
    <name type="common">Nematode worm</name>
    <dbReference type="NCBI Taxonomy" id="135651"/>
    <lineage>
        <taxon>Eukaryota</taxon>
        <taxon>Metazoa</taxon>
        <taxon>Ecdysozoa</taxon>
        <taxon>Nematoda</taxon>
        <taxon>Chromadorea</taxon>
        <taxon>Rhabditida</taxon>
        <taxon>Rhabditina</taxon>
        <taxon>Rhabditomorpha</taxon>
        <taxon>Rhabditoidea</taxon>
        <taxon>Rhabditidae</taxon>
        <taxon>Peloderinae</taxon>
        <taxon>Caenorhabditis</taxon>
    </lineage>
</organism>
<evidence type="ECO:0000256" key="1">
    <source>
        <dbReference type="ARBA" id="ARBA00009500"/>
    </source>
</evidence>
<dbReference type="eggNOG" id="KOG2392">
    <property type="taxonomic scope" value="Eukaryota"/>
</dbReference>
<sequence length="269" mass="31307">MKFKGGELLFDGRSNILAETEFSLRTLNHHALYNESMVVVPLFLAYVIFFGAPPSQEQLVKDTIWHRGNKDEILKFIYDRPIALNNANIAVDSDYHRRYEFDGDTYRTVKNPTTVQTFVKEFNDDFSKQMGGRFNRMFEPDEFKDGSYYLGAFAATFNAKWKHKFDETFTGNFHSSKCSKRSVEFMSVSGRHMKYAENANFQMLSIPYDSQHYKQQLNWTTTLSMNIFIPKTRFGLKEALNKTNVWALESLLTNAEDTYIEVIYPINSS</sequence>
<evidence type="ECO:0000259" key="2">
    <source>
        <dbReference type="Pfam" id="PF00079"/>
    </source>
</evidence>
<dbReference type="OrthoDB" id="9518664at2759"/>
<dbReference type="HOGENOM" id="CLU_1035229_0_0_1"/>
<gene>
    <name evidence="3" type="ORF">CAEBREN_22472</name>
</gene>
<dbReference type="InterPro" id="IPR042185">
    <property type="entry name" value="Serpin_sf_2"/>
</dbReference>
<name>G0NNC9_CAEBE</name>
<evidence type="ECO:0000313" key="4">
    <source>
        <dbReference type="Proteomes" id="UP000008068"/>
    </source>
</evidence>
<dbReference type="GO" id="GO:0005615">
    <property type="term" value="C:extracellular space"/>
    <property type="evidence" value="ECO:0007669"/>
    <property type="project" value="InterPro"/>
</dbReference>
<dbReference type="InterPro" id="IPR036186">
    <property type="entry name" value="Serpin_sf"/>
</dbReference>
<dbReference type="GO" id="GO:0004867">
    <property type="term" value="F:serine-type endopeptidase inhibitor activity"/>
    <property type="evidence" value="ECO:0007669"/>
    <property type="project" value="InterPro"/>
</dbReference>
<proteinExistence type="inferred from homology"/>
<accession>G0NNC9</accession>
<comment type="similarity">
    <text evidence="1">Belongs to the serpin family.</text>
</comment>
<dbReference type="InParanoid" id="G0NNC9"/>
<dbReference type="InterPro" id="IPR000215">
    <property type="entry name" value="Serpin_fam"/>
</dbReference>
<keyword evidence="4" id="KW-1185">Reference proteome</keyword>
<dbReference type="Pfam" id="PF00079">
    <property type="entry name" value="Serpin"/>
    <property type="match status" value="1"/>
</dbReference>
<feature type="domain" description="Serpin" evidence="2">
    <location>
        <begin position="117"/>
        <end position="258"/>
    </location>
</feature>
<dbReference type="AlphaFoldDB" id="G0NNC9"/>
<evidence type="ECO:0000313" key="3">
    <source>
        <dbReference type="EMBL" id="EGT34468.1"/>
    </source>
</evidence>
<reference evidence="4" key="1">
    <citation type="submission" date="2011-07" db="EMBL/GenBank/DDBJ databases">
        <authorList>
            <consortium name="Caenorhabditis brenneri Sequencing and Analysis Consortium"/>
            <person name="Wilson R.K."/>
        </authorList>
    </citation>
    <scope>NUCLEOTIDE SEQUENCE [LARGE SCALE GENOMIC DNA]</scope>
    <source>
        <strain evidence="4">PB2801</strain>
    </source>
</reference>
<dbReference type="EMBL" id="GL379913">
    <property type="protein sequence ID" value="EGT34468.1"/>
    <property type="molecule type" value="Genomic_DNA"/>
</dbReference>
<dbReference type="STRING" id="135651.G0NNC9"/>